<dbReference type="RefSeq" id="WP_041085638.1">
    <property type="nucleotide sequence ID" value="NZ_JXRP01000006.1"/>
</dbReference>
<dbReference type="OrthoDB" id="4305745at2"/>
<dbReference type="CDD" id="cd00431">
    <property type="entry name" value="cysteine_hydrolases"/>
    <property type="match status" value="1"/>
</dbReference>
<dbReference type="InterPro" id="IPR050272">
    <property type="entry name" value="Isochorismatase-like_hydrls"/>
</dbReference>
<dbReference type="SUPFAM" id="SSF52499">
    <property type="entry name" value="Isochorismatase-like hydrolases"/>
    <property type="match status" value="1"/>
</dbReference>
<dbReference type="InterPro" id="IPR000868">
    <property type="entry name" value="Isochorismatase-like_dom"/>
</dbReference>
<dbReference type="STRING" id="889306.KP78_02600"/>
<evidence type="ECO:0000313" key="5">
    <source>
        <dbReference type="Proteomes" id="UP000031938"/>
    </source>
</evidence>
<keyword evidence="5" id="KW-1185">Reference proteome</keyword>
<dbReference type="PANTHER" id="PTHR43540:SF6">
    <property type="entry name" value="ISOCHORISMATASE-LIKE DOMAIN-CONTAINING PROTEIN"/>
    <property type="match status" value="1"/>
</dbReference>
<dbReference type="PATRIC" id="fig|889306.3.peg.264"/>
<evidence type="ECO:0000256" key="2">
    <source>
        <dbReference type="ARBA" id="ARBA00022801"/>
    </source>
</evidence>
<dbReference type="PANTHER" id="PTHR43540">
    <property type="entry name" value="PEROXYUREIDOACRYLATE/UREIDOACRYLATE AMIDOHYDROLASE-RELATED"/>
    <property type="match status" value="1"/>
</dbReference>
<dbReference type="Gene3D" id="3.40.50.850">
    <property type="entry name" value="Isochorismatase-like"/>
    <property type="match status" value="1"/>
</dbReference>
<evidence type="ECO:0000259" key="3">
    <source>
        <dbReference type="Pfam" id="PF00857"/>
    </source>
</evidence>
<feature type="domain" description="Isochorismatase-like" evidence="3">
    <location>
        <begin position="6"/>
        <end position="175"/>
    </location>
</feature>
<reference evidence="4 5" key="1">
    <citation type="submission" date="2015-01" db="EMBL/GenBank/DDBJ databases">
        <title>Genome sequencing of Jeotgalibacillus soli.</title>
        <authorList>
            <person name="Goh K.M."/>
            <person name="Chan K.-G."/>
            <person name="Yaakop A.S."/>
            <person name="Ee R."/>
            <person name="Gan H.M."/>
            <person name="Chan C.S."/>
        </authorList>
    </citation>
    <scope>NUCLEOTIDE SEQUENCE [LARGE SCALE GENOMIC DNA]</scope>
    <source>
        <strain evidence="4 5">P9</strain>
    </source>
</reference>
<dbReference type="Proteomes" id="UP000031938">
    <property type="component" value="Unassembled WGS sequence"/>
</dbReference>
<dbReference type="EMBL" id="JXRP01000006">
    <property type="protein sequence ID" value="KIL51890.1"/>
    <property type="molecule type" value="Genomic_DNA"/>
</dbReference>
<keyword evidence="2" id="KW-0378">Hydrolase</keyword>
<name>A0A0C2RNN5_9BACL</name>
<dbReference type="GO" id="GO:0016787">
    <property type="term" value="F:hydrolase activity"/>
    <property type="evidence" value="ECO:0007669"/>
    <property type="project" value="UniProtKB-KW"/>
</dbReference>
<dbReference type="InterPro" id="IPR036380">
    <property type="entry name" value="Isochorismatase-like_sf"/>
</dbReference>
<dbReference type="AlphaFoldDB" id="A0A0C2RNN5"/>
<comment type="caution">
    <text evidence="4">The sequence shown here is derived from an EMBL/GenBank/DDBJ whole genome shotgun (WGS) entry which is preliminary data.</text>
</comment>
<proteinExistence type="inferred from homology"/>
<gene>
    <name evidence="4" type="ORF">KP78_02600</name>
</gene>
<dbReference type="Pfam" id="PF00857">
    <property type="entry name" value="Isochorismatase"/>
    <property type="match status" value="1"/>
</dbReference>
<organism evidence="4 5">
    <name type="scientific">Jeotgalibacillus soli</name>
    <dbReference type="NCBI Taxonomy" id="889306"/>
    <lineage>
        <taxon>Bacteria</taxon>
        <taxon>Bacillati</taxon>
        <taxon>Bacillota</taxon>
        <taxon>Bacilli</taxon>
        <taxon>Bacillales</taxon>
        <taxon>Caryophanaceae</taxon>
        <taxon>Jeotgalibacillus</taxon>
    </lineage>
</organism>
<comment type="similarity">
    <text evidence="1">Belongs to the isochorismatase family.</text>
</comment>
<protein>
    <submittedName>
        <fullName evidence="4">Isochorismatase</fullName>
    </submittedName>
</protein>
<evidence type="ECO:0000313" key="4">
    <source>
        <dbReference type="EMBL" id="KIL51890.1"/>
    </source>
</evidence>
<accession>A0A0C2RNN5</accession>
<sequence length="185" mass="20923">MKFSSSALLIIDMVNKMDFDGGEALLKHTLPMADRLAALKKRVKEAEIPVIYVNDNFGQWQDNAMNLIRECKKSPGKPVVNKIMPDEDDYFIIKPKHSGFFGTQLDILLHQMQVENLIITGVAGDICVLFTANDAYMREYKLFVPEDCIASERTEDNENALHIIRRTLFADTTPSAEIDLSTVNK</sequence>
<evidence type="ECO:0000256" key="1">
    <source>
        <dbReference type="ARBA" id="ARBA00006336"/>
    </source>
</evidence>